<comment type="caution">
    <text evidence="2">The sequence shown here is derived from an EMBL/GenBank/DDBJ whole genome shotgun (WGS) entry which is preliminary data.</text>
</comment>
<dbReference type="SUPFAM" id="SSF48179">
    <property type="entry name" value="6-phosphogluconate dehydrogenase C-terminal domain-like"/>
    <property type="match status" value="1"/>
</dbReference>
<dbReference type="Pfam" id="PF00393">
    <property type="entry name" value="6PGD"/>
    <property type="match status" value="1"/>
</dbReference>
<dbReference type="Proteomes" id="UP001499942">
    <property type="component" value="Unassembled WGS sequence"/>
</dbReference>
<gene>
    <name evidence="2" type="ORF">GCM10010393_36080</name>
</gene>
<organism evidence="2 3">
    <name type="scientific">Streptomyces gobitricini</name>
    <dbReference type="NCBI Taxonomy" id="68211"/>
    <lineage>
        <taxon>Bacteria</taxon>
        <taxon>Bacillati</taxon>
        <taxon>Actinomycetota</taxon>
        <taxon>Actinomycetes</taxon>
        <taxon>Kitasatosporales</taxon>
        <taxon>Streptomycetaceae</taxon>
        <taxon>Streptomyces</taxon>
    </lineage>
</organism>
<evidence type="ECO:0000313" key="3">
    <source>
        <dbReference type="Proteomes" id="UP001499942"/>
    </source>
</evidence>
<evidence type="ECO:0000259" key="1">
    <source>
        <dbReference type="Pfam" id="PF00393"/>
    </source>
</evidence>
<feature type="domain" description="6-phosphogluconate dehydrogenase C-terminal" evidence="1">
    <location>
        <begin position="2"/>
        <end position="40"/>
    </location>
</feature>
<dbReference type="InterPro" id="IPR006114">
    <property type="entry name" value="6PGDH_C"/>
</dbReference>
<protein>
    <recommendedName>
        <fullName evidence="1">6-phosphogluconate dehydrogenase C-terminal domain-containing protein</fullName>
    </recommendedName>
</protein>
<name>A0ABN3ME33_9ACTN</name>
<dbReference type="InterPro" id="IPR008927">
    <property type="entry name" value="6-PGluconate_DH-like_C_sf"/>
</dbReference>
<proteinExistence type="predicted"/>
<evidence type="ECO:0000313" key="2">
    <source>
        <dbReference type="EMBL" id="GAA2500437.1"/>
    </source>
</evidence>
<keyword evidence="3" id="KW-1185">Reference proteome</keyword>
<accession>A0ABN3ME33</accession>
<reference evidence="2 3" key="1">
    <citation type="journal article" date="2019" name="Int. J. Syst. Evol. Microbiol.">
        <title>The Global Catalogue of Microorganisms (GCM) 10K type strain sequencing project: providing services to taxonomists for standard genome sequencing and annotation.</title>
        <authorList>
            <consortium name="The Broad Institute Genomics Platform"/>
            <consortium name="The Broad Institute Genome Sequencing Center for Infectious Disease"/>
            <person name="Wu L."/>
            <person name="Ma J."/>
        </authorList>
    </citation>
    <scope>NUCLEOTIDE SEQUENCE [LARGE SCALE GENOMIC DNA]</scope>
    <source>
        <strain evidence="2 3">JCM 5062</strain>
    </source>
</reference>
<sequence length="45" mass="4517">MAAAARRGVPTPGFAAALAFSDALRASRLPTAPTQGQRDFSEAGG</sequence>
<dbReference type="EMBL" id="BAAASR010000018">
    <property type="protein sequence ID" value="GAA2500437.1"/>
    <property type="molecule type" value="Genomic_DNA"/>
</dbReference>